<keyword evidence="6 8" id="KW-0460">Magnesium</keyword>
<dbReference type="Gene3D" id="3.40.440.10">
    <property type="entry name" value="Adenylosuccinate Synthetase, subunit A, domain 1"/>
    <property type="match status" value="1"/>
</dbReference>
<dbReference type="FunFam" id="3.90.170.10:FF:000001">
    <property type="entry name" value="Adenylosuccinate synthetase"/>
    <property type="match status" value="1"/>
</dbReference>
<feature type="active site" description="Proton donor" evidence="8">
    <location>
        <position position="42"/>
    </location>
</feature>
<feature type="binding site" evidence="8">
    <location>
        <begin position="332"/>
        <end position="334"/>
    </location>
    <ligand>
        <name>GTP</name>
        <dbReference type="ChEBI" id="CHEBI:37565"/>
    </ligand>
</feature>
<evidence type="ECO:0000256" key="9">
    <source>
        <dbReference type="PROSITE-ProRule" id="PRU10134"/>
    </source>
</evidence>
<keyword evidence="4 8" id="KW-0547">Nucleotide-binding</keyword>
<evidence type="ECO:0000256" key="2">
    <source>
        <dbReference type="ARBA" id="ARBA00022598"/>
    </source>
</evidence>
<keyword evidence="5 8" id="KW-0658">Purine biosynthesis</keyword>
<dbReference type="GO" id="GO:0005737">
    <property type="term" value="C:cytoplasm"/>
    <property type="evidence" value="ECO:0007669"/>
    <property type="project" value="UniProtKB-SubCell"/>
</dbReference>
<feature type="binding site" evidence="8">
    <location>
        <begin position="41"/>
        <end position="43"/>
    </location>
    <ligand>
        <name>GTP</name>
        <dbReference type="ChEBI" id="CHEBI:37565"/>
    </ligand>
</feature>
<keyword evidence="7 8" id="KW-0342">GTP-binding</keyword>
<dbReference type="FunFam" id="1.10.300.10:FF:000001">
    <property type="entry name" value="Adenylosuccinate synthetase"/>
    <property type="match status" value="1"/>
</dbReference>
<dbReference type="PANTHER" id="PTHR11846:SF0">
    <property type="entry name" value="ADENYLOSUCCINATE SYNTHETASE"/>
    <property type="match status" value="1"/>
</dbReference>
<evidence type="ECO:0000256" key="5">
    <source>
        <dbReference type="ARBA" id="ARBA00022755"/>
    </source>
</evidence>
<protein>
    <recommendedName>
        <fullName evidence="8 10">Adenylosuccinate synthetase</fullName>
        <shortName evidence="8">AMPSase</shortName>
        <shortName evidence="8">AdSS</shortName>
        <ecNumber evidence="8 10">6.3.4.4</ecNumber>
    </recommendedName>
    <alternativeName>
        <fullName evidence="8">IMP--aspartate ligase</fullName>
    </alternativeName>
</protein>
<dbReference type="EMBL" id="CP097753">
    <property type="protein sequence ID" value="URJ28089.1"/>
    <property type="molecule type" value="Genomic_DNA"/>
</dbReference>
<evidence type="ECO:0000313" key="12">
    <source>
        <dbReference type="Proteomes" id="UP001056209"/>
    </source>
</evidence>
<dbReference type="GO" id="GO:0046040">
    <property type="term" value="P:IMP metabolic process"/>
    <property type="evidence" value="ECO:0007669"/>
    <property type="project" value="TreeGrafter"/>
</dbReference>
<name>A0A9Q8TVV6_9ENTR</name>
<dbReference type="SMART" id="SM00788">
    <property type="entry name" value="Adenylsucc_synt"/>
    <property type="match status" value="1"/>
</dbReference>
<dbReference type="HAMAP" id="MF_00011">
    <property type="entry name" value="Adenylosucc_synth"/>
    <property type="match status" value="1"/>
</dbReference>
<comment type="function">
    <text evidence="8">Plays an important role in the de novo pathway of purine nucleotide biosynthesis. Catalyzes the first committed step in the biosynthesis of AMP from IMP.</text>
</comment>
<dbReference type="GO" id="GO:0005525">
    <property type="term" value="F:GTP binding"/>
    <property type="evidence" value="ECO:0007669"/>
    <property type="project" value="UniProtKB-UniRule"/>
</dbReference>
<dbReference type="PROSITE" id="PS01266">
    <property type="entry name" value="ADENYLOSUCCIN_SYN_1"/>
    <property type="match status" value="1"/>
</dbReference>
<dbReference type="InterPro" id="IPR042110">
    <property type="entry name" value="Adenylosuccinate_synth_dom2"/>
</dbReference>
<dbReference type="InterPro" id="IPR018220">
    <property type="entry name" value="Adenylosuccin_syn_GTP-bd"/>
</dbReference>
<dbReference type="AlphaFoldDB" id="A0A9Q8TVV6"/>
<evidence type="ECO:0000256" key="6">
    <source>
        <dbReference type="ARBA" id="ARBA00022842"/>
    </source>
</evidence>
<dbReference type="InterPro" id="IPR033128">
    <property type="entry name" value="Adenylosuccin_syn_Lys_AS"/>
</dbReference>
<comment type="subcellular location">
    <subcellularLocation>
        <location evidence="8">Cytoplasm</location>
    </subcellularLocation>
</comment>
<dbReference type="InterPro" id="IPR001114">
    <property type="entry name" value="Adenylosuccinate_synthetase"/>
</dbReference>
<dbReference type="GO" id="GO:0004019">
    <property type="term" value="F:adenylosuccinate synthase activity"/>
    <property type="evidence" value="ECO:0007669"/>
    <property type="project" value="UniProtKB-UniRule"/>
</dbReference>
<comment type="pathway">
    <text evidence="8 10">Purine metabolism; AMP biosynthesis via de novo pathway; AMP from IMP: step 1/2.</text>
</comment>
<dbReference type="NCBIfam" id="NF002223">
    <property type="entry name" value="PRK01117.1"/>
    <property type="match status" value="1"/>
</dbReference>
<comment type="similarity">
    <text evidence="8 10">Belongs to the adenylosuccinate synthetase family.</text>
</comment>
<reference evidence="11" key="1">
    <citation type="submission" date="2022-05" db="EMBL/GenBank/DDBJ databases">
        <title>Impact of host demography and evolutionary history on endosymbiont molecular evolution: a test in carpenter ants (Genus Camponotus) and their Blochmannia endosymbionts.</title>
        <authorList>
            <person name="Manthey J.D."/>
            <person name="Giron J.C."/>
            <person name="Hruska J.P."/>
        </authorList>
    </citation>
    <scope>NUCLEOTIDE SEQUENCE</scope>
    <source>
        <strain evidence="11">C-039</strain>
    </source>
</reference>
<keyword evidence="2 8" id="KW-0436">Ligase</keyword>
<feature type="binding site" evidence="8">
    <location>
        <position position="306"/>
    </location>
    <ligand>
        <name>GTP</name>
        <dbReference type="ChEBI" id="CHEBI:37565"/>
    </ligand>
</feature>
<evidence type="ECO:0000256" key="4">
    <source>
        <dbReference type="ARBA" id="ARBA00022741"/>
    </source>
</evidence>
<keyword evidence="8" id="KW-0963">Cytoplasm</keyword>
<dbReference type="InterPro" id="IPR042109">
    <property type="entry name" value="Adenylosuccinate_synth_dom1"/>
</dbReference>
<dbReference type="EC" id="6.3.4.4" evidence="8 10"/>
<dbReference type="PROSITE" id="PS00513">
    <property type="entry name" value="ADENYLOSUCCIN_SYN_2"/>
    <property type="match status" value="1"/>
</dbReference>
<dbReference type="Gene3D" id="1.10.300.10">
    <property type="entry name" value="Adenylosuccinate Synthetase, subunit A, domain 2"/>
    <property type="match status" value="1"/>
</dbReference>
<gene>
    <name evidence="8" type="primary">purA</name>
    <name evidence="11" type="ORF">M9393_02840</name>
</gene>
<evidence type="ECO:0000256" key="10">
    <source>
        <dbReference type="RuleBase" id="RU000520"/>
    </source>
</evidence>
<dbReference type="NCBIfam" id="TIGR00184">
    <property type="entry name" value="purA"/>
    <property type="match status" value="1"/>
</dbReference>
<dbReference type="Gene3D" id="3.90.170.10">
    <property type="entry name" value="Adenylosuccinate Synthetase, subunit A, domain 3"/>
    <property type="match status" value="1"/>
</dbReference>
<feature type="binding site" evidence="8">
    <location>
        <position position="144"/>
    </location>
    <ligand>
        <name>IMP</name>
        <dbReference type="ChEBI" id="CHEBI:58053"/>
        <note>ligand shared between dimeric partners</note>
    </ligand>
</feature>
<sequence length="432" mass="47668">MVRSVVVLGAQWGDEGKGKIVDLLTSQVQYVVRYQGGHNAGHTIVVDQKKITLHLVPSGILHNHVTAIIASGVVISPTSLIKEIEMLKKAGVSTCKRIFISASCPLVLSYHVAMDLARENYRASKTIGTTGCGIGPAYEDKIARRALRVSDLYNIKNIENKLQDIINYYNFQLVHYYKVKPINYHVVLDEVVSTSDILIDMIVNVPELLDDAIKRGDSVIFEGAQGSLLDIDHGTYPYVTSAHTIAGSASVGVGIGIGCIDYILGVVKAYSTRVGFGPFPTELSNDIGNWLCMNGNEIGSTTGRRRRTGWFDAVAVRYSAKINSFFSCCLTKLDVLDGLEEIKICIAYRKKNGKIIYNFPCALEELENLEPVYEILPGWQKSTVGITAFHQLPKESQHYIRRIEEIIEVPINIISTGSERSAIIVLCNPFNS</sequence>
<feature type="binding site" description="in other chain" evidence="8">
    <location>
        <begin position="39"/>
        <end position="42"/>
    </location>
    <ligand>
        <name>IMP</name>
        <dbReference type="ChEBI" id="CHEBI:58053"/>
        <note>ligand shared between dimeric partners</note>
    </ligand>
</feature>
<evidence type="ECO:0000256" key="8">
    <source>
        <dbReference type="HAMAP-Rule" id="MF_00011"/>
    </source>
</evidence>
<feature type="binding site" evidence="8">
    <location>
        <position position="41"/>
    </location>
    <ligand>
        <name>Mg(2+)</name>
        <dbReference type="ChEBI" id="CHEBI:18420"/>
    </ligand>
</feature>
<dbReference type="CDD" id="cd03108">
    <property type="entry name" value="AdSS"/>
    <property type="match status" value="1"/>
</dbReference>
<dbReference type="InterPro" id="IPR027417">
    <property type="entry name" value="P-loop_NTPase"/>
</dbReference>
<dbReference type="Pfam" id="PF00709">
    <property type="entry name" value="Adenylsucc_synt"/>
    <property type="match status" value="1"/>
</dbReference>
<feature type="binding site" description="in other chain" evidence="8">
    <location>
        <position position="225"/>
    </location>
    <ligand>
        <name>IMP</name>
        <dbReference type="ChEBI" id="CHEBI:58053"/>
        <note>ligand shared between dimeric partners</note>
    </ligand>
</feature>
<accession>A0A9Q8TVV6</accession>
<dbReference type="SUPFAM" id="SSF52540">
    <property type="entry name" value="P-loop containing nucleoside triphosphate hydrolases"/>
    <property type="match status" value="1"/>
</dbReference>
<proteinExistence type="inferred from homology"/>
<feature type="binding site" evidence="8">
    <location>
        <begin position="13"/>
        <end position="19"/>
    </location>
    <ligand>
        <name>GTP</name>
        <dbReference type="ChEBI" id="CHEBI:37565"/>
    </ligand>
</feature>
<feature type="binding site" description="in other chain" evidence="8">
    <location>
        <position position="240"/>
    </location>
    <ligand>
        <name>IMP</name>
        <dbReference type="ChEBI" id="CHEBI:58053"/>
        <note>ligand shared between dimeric partners</note>
    </ligand>
</feature>
<comment type="catalytic activity">
    <reaction evidence="8 10">
        <text>IMP + L-aspartate + GTP = N(6)-(1,2-dicarboxyethyl)-AMP + GDP + phosphate + 2 H(+)</text>
        <dbReference type="Rhea" id="RHEA:15753"/>
        <dbReference type="ChEBI" id="CHEBI:15378"/>
        <dbReference type="ChEBI" id="CHEBI:29991"/>
        <dbReference type="ChEBI" id="CHEBI:37565"/>
        <dbReference type="ChEBI" id="CHEBI:43474"/>
        <dbReference type="ChEBI" id="CHEBI:57567"/>
        <dbReference type="ChEBI" id="CHEBI:58053"/>
        <dbReference type="ChEBI" id="CHEBI:58189"/>
        <dbReference type="EC" id="6.3.4.4"/>
    </reaction>
</comment>
<feature type="binding site" description="in other chain" evidence="8">
    <location>
        <position position="130"/>
    </location>
    <ligand>
        <name>IMP</name>
        <dbReference type="ChEBI" id="CHEBI:58053"/>
        <note>ligand shared between dimeric partners</note>
    </ligand>
</feature>
<dbReference type="RefSeq" id="WP_250248491.1">
    <property type="nucleotide sequence ID" value="NZ_CP097753.1"/>
</dbReference>
<feature type="active site" evidence="9">
    <location>
        <position position="141"/>
    </location>
</feature>
<comment type="subunit">
    <text evidence="1 8">Homodimer.</text>
</comment>
<dbReference type="GO" id="GO:0000287">
    <property type="term" value="F:magnesium ion binding"/>
    <property type="evidence" value="ECO:0007669"/>
    <property type="project" value="UniProtKB-UniRule"/>
</dbReference>
<feature type="binding site" description="in other chain" evidence="8">
    <location>
        <position position="304"/>
    </location>
    <ligand>
        <name>IMP</name>
        <dbReference type="ChEBI" id="CHEBI:58053"/>
        <note>ligand shared between dimeric partners</note>
    </ligand>
</feature>
<evidence type="ECO:0000256" key="1">
    <source>
        <dbReference type="ARBA" id="ARBA00011738"/>
    </source>
</evidence>
<dbReference type="Proteomes" id="UP001056209">
    <property type="component" value="Chromosome"/>
</dbReference>
<evidence type="ECO:0000256" key="7">
    <source>
        <dbReference type="ARBA" id="ARBA00023134"/>
    </source>
</evidence>
<feature type="active site" description="Proton acceptor" evidence="8">
    <location>
        <position position="14"/>
    </location>
</feature>
<dbReference type="PANTHER" id="PTHR11846">
    <property type="entry name" value="ADENYLOSUCCINATE SYNTHETASE"/>
    <property type="match status" value="1"/>
</dbReference>
<organism evidence="11 12">
    <name type="scientific">Candidatus Blochmannia vicinus</name>
    <name type="common">nom. nud.</name>
    <dbReference type="NCBI Taxonomy" id="251540"/>
    <lineage>
        <taxon>Bacteria</taxon>
        <taxon>Pseudomonadati</taxon>
        <taxon>Pseudomonadota</taxon>
        <taxon>Gammaproteobacteria</taxon>
        <taxon>Enterobacterales</taxon>
        <taxon>Enterobacteriaceae</taxon>
        <taxon>ant endosymbionts</taxon>
        <taxon>Candidatus Blochmanniella</taxon>
    </lineage>
</organism>
<evidence type="ECO:0000256" key="3">
    <source>
        <dbReference type="ARBA" id="ARBA00022723"/>
    </source>
</evidence>
<dbReference type="InterPro" id="IPR042111">
    <property type="entry name" value="Adenylosuccinate_synth_dom3"/>
</dbReference>
<feature type="binding site" evidence="8">
    <location>
        <begin position="300"/>
        <end position="306"/>
    </location>
    <ligand>
        <name>substrate</name>
    </ligand>
</feature>
<dbReference type="GO" id="GO:0044208">
    <property type="term" value="P:'de novo' AMP biosynthetic process"/>
    <property type="evidence" value="ECO:0007669"/>
    <property type="project" value="UniProtKB-UniRule"/>
</dbReference>
<feature type="binding site" description="in other chain" evidence="8">
    <location>
        <begin position="14"/>
        <end position="17"/>
    </location>
    <ligand>
        <name>IMP</name>
        <dbReference type="ChEBI" id="CHEBI:58053"/>
        <note>ligand shared between dimeric partners</note>
    </ligand>
</feature>
<evidence type="ECO:0000313" key="11">
    <source>
        <dbReference type="EMBL" id="URJ28089.1"/>
    </source>
</evidence>
<comment type="cofactor">
    <cofactor evidence="8">
        <name>Mg(2+)</name>
        <dbReference type="ChEBI" id="CHEBI:18420"/>
    </cofactor>
    <text evidence="8">Binds 1 Mg(2+) ion per subunit.</text>
</comment>
<feature type="binding site" evidence="8">
    <location>
        <begin position="415"/>
        <end position="417"/>
    </location>
    <ligand>
        <name>GTP</name>
        <dbReference type="ChEBI" id="CHEBI:37565"/>
    </ligand>
</feature>
<feature type="binding site" evidence="8">
    <location>
        <position position="14"/>
    </location>
    <ligand>
        <name>Mg(2+)</name>
        <dbReference type="ChEBI" id="CHEBI:18420"/>
    </ligand>
</feature>
<keyword evidence="3 8" id="KW-0479">Metal-binding</keyword>